<name>A0A1D6KYV8_MAIZE</name>
<dbReference type="STRING" id="4577.A0A1D6KYV8"/>
<dbReference type="GO" id="GO:0006281">
    <property type="term" value="P:DNA repair"/>
    <property type="evidence" value="ECO:0007669"/>
    <property type="project" value="InterPro"/>
</dbReference>
<protein>
    <submittedName>
        <fullName evidence="2">SWR1-complex protein 4</fullName>
    </submittedName>
</protein>
<proteinExistence type="predicted"/>
<dbReference type="OMA" id="HIESWNE"/>
<dbReference type="GO" id="GO:0006338">
    <property type="term" value="P:chromatin remodeling"/>
    <property type="evidence" value="ECO:0007669"/>
    <property type="project" value="InterPro"/>
</dbReference>
<dbReference type="EMBL" id="CM007647">
    <property type="protein sequence ID" value="ONM07569.1"/>
    <property type="molecule type" value="Genomic_DNA"/>
</dbReference>
<organism evidence="2">
    <name type="scientific">Zea mays</name>
    <name type="common">Maize</name>
    <dbReference type="NCBI Taxonomy" id="4577"/>
    <lineage>
        <taxon>Eukaryota</taxon>
        <taxon>Viridiplantae</taxon>
        <taxon>Streptophyta</taxon>
        <taxon>Embryophyta</taxon>
        <taxon>Tracheophyta</taxon>
        <taxon>Spermatophyta</taxon>
        <taxon>Magnoliopsida</taxon>
        <taxon>Liliopsida</taxon>
        <taxon>Poales</taxon>
        <taxon>Poaceae</taxon>
        <taxon>PACMAD clade</taxon>
        <taxon>Panicoideae</taxon>
        <taxon>Andropogonodae</taxon>
        <taxon>Andropogoneae</taxon>
        <taxon>Tripsacinae</taxon>
        <taxon>Zea</taxon>
    </lineage>
</organism>
<sequence>MVQAVGASASLRVIERVDQTLQELEVNLKPKIPTKVVCIEHIESWNELLTLLNLQKQLQNKEAEVSADQESSSQRHQAHLRYII</sequence>
<reference evidence="2" key="1">
    <citation type="submission" date="2015-12" db="EMBL/GenBank/DDBJ databases">
        <title>Update maize B73 reference genome by single molecule sequencing technologies.</title>
        <authorList>
            <consortium name="Maize Genome Sequencing Project"/>
            <person name="Ware D."/>
        </authorList>
    </citation>
    <scope>NUCLEOTIDE SEQUENCE [LARGE SCALE GENOMIC DNA]</scope>
    <source>
        <tissue evidence="2">Seedling</tissue>
    </source>
</reference>
<accession>A0A1D6KYV8</accession>
<evidence type="ECO:0000256" key="1">
    <source>
        <dbReference type="SAM" id="MobiDB-lite"/>
    </source>
</evidence>
<dbReference type="PaxDb" id="4577-AC210727.4_FGP002"/>
<feature type="region of interest" description="Disordered" evidence="1">
    <location>
        <begin position="63"/>
        <end position="84"/>
    </location>
</feature>
<dbReference type="InParanoid" id="A0A1D6KYV8"/>
<gene>
    <name evidence="2" type="ORF">ZEAMMB73_Zm00001d033410</name>
</gene>
<dbReference type="PANTHER" id="PTHR12855:SF10">
    <property type="entry name" value="DNA METHYLTRANSFERASE 1-ASSOCIATED PROTEIN 1"/>
    <property type="match status" value="1"/>
</dbReference>
<dbReference type="PANTHER" id="PTHR12855">
    <property type="entry name" value="DNA METHYLTRANSFERASE 1-ASSOCIATED PROTEIN 1 FAMILY MEMBER"/>
    <property type="match status" value="1"/>
</dbReference>
<dbReference type="GO" id="GO:0035267">
    <property type="term" value="C:NuA4 histone acetyltransferase complex"/>
    <property type="evidence" value="ECO:0007669"/>
    <property type="project" value="InterPro"/>
</dbReference>
<dbReference type="AlphaFoldDB" id="A0A1D6KYV8"/>
<dbReference type="eggNOG" id="KOG2656">
    <property type="taxonomic scope" value="Eukaryota"/>
</dbReference>
<evidence type="ECO:0000313" key="2">
    <source>
        <dbReference type="EMBL" id="ONM07569.1"/>
    </source>
</evidence>
<dbReference type="InterPro" id="IPR027109">
    <property type="entry name" value="Swc4/Dmap1"/>
</dbReference>